<feature type="compositionally biased region" description="Basic and acidic residues" evidence="1">
    <location>
        <begin position="89"/>
        <end position="98"/>
    </location>
</feature>
<accession>A0ABQ8LVW2</accession>
<feature type="region of interest" description="Disordered" evidence="1">
    <location>
        <begin position="47"/>
        <end position="98"/>
    </location>
</feature>
<evidence type="ECO:0000313" key="3">
    <source>
        <dbReference type="Proteomes" id="UP000830375"/>
    </source>
</evidence>
<keyword evidence="3" id="KW-1185">Reference proteome</keyword>
<dbReference type="EMBL" id="JACTAM010000017">
    <property type="protein sequence ID" value="KAI2654540.1"/>
    <property type="molecule type" value="Genomic_DNA"/>
</dbReference>
<feature type="compositionally biased region" description="Low complexity" evidence="1">
    <location>
        <begin position="47"/>
        <end position="60"/>
    </location>
</feature>
<dbReference type="Proteomes" id="UP000830375">
    <property type="component" value="Unassembled WGS sequence"/>
</dbReference>
<evidence type="ECO:0000313" key="2">
    <source>
        <dbReference type="EMBL" id="KAI2654540.1"/>
    </source>
</evidence>
<comment type="caution">
    <text evidence="2">The sequence shown here is derived from an EMBL/GenBank/DDBJ whole genome shotgun (WGS) entry which is preliminary data.</text>
</comment>
<evidence type="ECO:0000256" key="1">
    <source>
        <dbReference type="SAM" id="MobiDB-lite"/>
    </source>
</evidence>
<protein>
    <submittedName>
        <fullName evidence="2">Kinesin-like protein KIF26A</fullName>
    </submittedName>
</protein>
<proteinExistence type="predicted"/>
<organism evidence="2 3">
    <name type="scientific">Labeo rohita</name>
    <name type="common">Indian major carp</name>
    <name type="synonym">Cyprinus rohita</name>
    <dbReference type="NCBI Taxonomy" id="84645"/>
    <lineage>
        <taxon>Eukaryota</taxon>
        <taxon>Metazoa</taxon>
        <taxon>Chordata</taxon>
        <taxon>Craniata</taxon>
        <taxon>Vertebrata</taxon>
        <taxon>Euteleostomi</taxon>
        <taxon>Actinopterygii</taxon>
        <taxon>Neopterygii</taxon>
        <taxon>Teleostei</taxon>
        <taxon>Ostariophysi</taxon>
        <taxon>Cypriniformes</taxon>
        <taxon>Cyprinidae</taxon>
        <taxon>Labeoninae</taxon>
        <taxon>Labeonini</taxon>
        <taxon>Labeo</taxon>
    </lineage>
</organism>
<reference evidence="2 3" key="1">
    <citation type="submission" date="2022-01" db="EMBL/GenBank/DDBJ databases">
        <title>A high-quality chromosome-level genome assembly of rohu carp, Labeo rohita.</title>
        <authorList>
            <person name="Arick M.A. II"/>
            <person name="Hsu C.-Y."/>
            <person name="Magbanua Z."/>
            <person name="Pechanova O."/>
            <person name="Grover C."/>
            <person name="Miller E."/>
            <person name="Thrash A."/>
            <person name="Ezzel L."/>
            <person name="Alam S."/>
            <person name="Benzie J."/>
            <person name="Hamilton M."/>
            <person name="Karsi A."/>
            <person name="Lawrence M.L."/>
            <person name="Peterson D.G."/>
        </authorList>
    </citation>
    <scope>NUCLEOTIDE SEQUENCE [LARGE SCALE GENOMIC DNA]</scope>
    <source>
        <strain evidence="3">BAU-BD-2019</strain>
        <tissue evidence="2">Blood</tissue>
    </source>
</reference>
<name>A0ABQ8LVW2_LABRO</name>
<sequence length="127" mass="13676">MDLQNSNGSSGSDKQKPGLIDLGTFFVDADIIFGFTSHLLKRKAKVEGCSSGESSLSLELSPRKRLSAEEERCASRPPPEGAGAVSVSESDRDETKPDLCKQCQMTIAELRRQALALSDPASFKVSE</sequence>
<gene>
    <name evidence="2" type="ORF">H4Q32_011286</name>
</gene>